<dbReference type="Proteomes" id="UP000239895">
    <property type="component" value="Unassembled WGS sequence"/>
</dbReference>
<evidence type="ECO:0000313" key="3">
    <source>
        <dbReference type="Proteomes" id="UP000239895"/>
    </source>
</evidence>
<dbReference type="EMBL" id="PVTX01000002">
    <property type="protein sequence ID" value="PRZ08825.1"/>
    <property type="molecule type" value="Genomic_DNA"/>
</dbReference>
<proteinExistence type="predicted"/>
<sequence>MAVSARCRAVSRSCSVTAEISSGKSRARSRSSAMRAASFRAQATLEASLRTVVSRMFVVGQLPPALTAIWKDEARARRPLASAVGGALSALLAWRQISSASASGSRSGPESSSGSSSSGEGSAVGRSAPASAVGKGSSTCWSREFSGRSTPLPGLIRVGPASVDVDIGSGVADDVGGSESQPASARPMATMEVQATPALIGSSDRLACGVRRTPDSRYRRERAPARGRGAKSLIARTLDKALVYGFGRAMRAANILDSALCCRTPCFDFLVRGEQGWVAIKVEAQGGAPSEELGPFLLGGPG</sequence>
<keyword evidence="3" id="KW-1185">Reference proteome</keyword>
<comment type="caution">
    <text evidence="2">The sequence shown here is derived from an EMBL/GenBank/DDBJ whole genome shotgun (WGS) entry which is preliminary data.</text>
</comment>
<evidence type="ECO:0000256" key="1">
    <source>
        <dbReference type="SAM" id="MobiDB-lite"/>
    </source>
</evidence>
<organism evidence="2 3">
    <name type="scientific">Isoptericola halotolerans</name>
    <dbReference type="NCBI Taxonomy" id="300560"/>
    <lineage>
        <taxon>Bacteria</taxon>
        <taxon>Bacillati</taxon>
        <taxon>Actinomycetota</taxon>
        <taxon>Actinomycetes</taxon>
        <taxon>Micrococcales</taxon>
        <taxon>Promicromonosporaceae</taxon>
        <taxon>Isoptericola</taxon>
    </lineage>
</organism>
<feature type="compositionally biased region" description="Low complexity" evidence="1">
    <location>
        <begin position="101"/>
        <end position="128"/>
    </location>
</feature>
<feature type="region of interest" description="Disordered" evidence="1">
    <location>
        <begin position="101"/>
        <end position="144"/>
    </location>
</feature>
<gene>
    <name evidence="2" type="ORF">BCL65_102372</name>
</gene>
<reference evidence="2 3" key="1">
    <citation type="submission" date="2018-03" db="EMBL/GenBank/DDBJ databases">
        <title>Comparative analysis of microorganisms from saline springs in Andes Mountain Range, Colombia.</title>
        <authorList>
            <person name="Rubin E."/>
        </authorList>
    </citation>
    <scope>NUCLEOTIDE SEQUENCE [LARGE SCALE GENOMIC DNA]</scope>
    <source>
        <strain evidence="2 3">CG 23</strain>
    </source>
</reference>
<evidence type="ECO:0000313" key="2">
    <source>
        <dbReference type="EMBL" id="PRZ08825.1"/>
    </source>
</evidence>
<accession>A0ABX5EJJ7</accession>
<protein>
    <submittedName>
        <fullName evidence="2">Uncharacterized protein</fullName>
    </submittedName>
</protein>
<name>A0ABX5EJJ7_9MICO</name>